<dbReference type="Pfam" id="PF01395">
    <property type="entry name" value="PBP_GOBP"/>
    <property type="match status" value="1"/>
</dbReference>
<dbReference type="PRINTS" id="PR00484">
    <property type="entry name" value="PBPGOBP"/>
</dbReference>
<sequence length="161" mass="17697">MKVAVVAIVVYLAVGNVDSSPDVMKNLCLNFGKALDECKAEMNLSDSIKDDFANFWVEGYEVSNRDTGCAILCLSKKLDMIDPDGKLHHGNAMEFAKKHGADEAMAKQLLDIVHNCENSTPPNDDACLKTLDIAKCFKKEIHKLNWAPNMDLVVGEVLAEV</sequence>
<comment type="caution">
    <text evidence="5">The sequence shown here is derived from an EMBL/GenBank/DDBJ whole genome shotgun (WGS) entry which is preliminary data.</text>
</comment>
<keyword evidence="3" id="KW-1015">Disulfide bond</keyword>
<keyword evidence="4" id="KW-0732">Signal</keyword>
<dbReference type="InterPro" id="IPR006170">
    <property type="entry name" value="PBP/GOBP"/>
</dbReference>
<reference evidence="5" key="1">
    <citation type="journal article" date="2016" name="Insect Biochem. Mol. Biol.">
        <title>Multifaceted biological insights from a draft genome sequence of the tobacco hornworm moth, Manduca sexta.</title>
        <authorList>
            <person name="Kanost M.R."/>
            <person name="Arrese E.L."/>
            <person name="Cao X."/>
            <person name="Chen Y.R."/>
            <person name="Chellapilla S."/>
            <person name="Goldsmith M.R."/>
            <person name="Grosse-Wilde E."/>
            <person name="Heckel D.G."/>
            <person name="Herndon N."/>
            <person name="Jiang H."/>
            <person name="Papanicolaou A."/>
            <person name="Qu J."/>
            <person name="Soulages J.L."/>
            <person name="Vogel H."/>
            <person name="Walters J."/>
            <person name="Waterhouse R.M."/>
            <person name="Ahn S.J."/>
            <person name="Almeida F.C."/>
            <person name="An C."/>
            <person name="Aqrawi P."/>
            <person name="Bretschneider A."/>
            <person name="Bryant W.B."/>
            <person name="Bucks S."/>
            <person name="Chao H."/>
            <person name="Chevignon G."/>
            <person name="Christen J.M."/>
            <person name="Clarke D.F."/>
            <person name="Dittmer N.T."/>
            <person name="Ferguson L.C.F."/>
            <person name="Garavelou S."/>
            <person name="Gordon K.H.J."/>
            <person name="Gunaratna R.T."/>
            <person name="Han Y."/>
            <person name="Hauser F."/>
            <person name="He Y."/>
            <person name="Heidel-Fischer H."/>
            <person name="Hirsh A."/>
            <person name="Hu Y."/>
            <person name="Jiang H."/>
            <person name="Kalra D."/>
            <person name="Klinner C."/>
            <person name="Konig C."/>
            <person name="Kovar C."/>
            <person name="Kroll A.R."/>
            <person name="Kuwar S.S."/>
            <person name="Lee S.L."/>
            <person name="Lehman R."/>
            <person name="Li K."/>
            <person name="Li Z."/>
            <person name="Liang H."/>
            <person name="Lovelace S."/>
            <person name="Lu Z."/>
            <person name="Mansfield J.H."/>
            <person name="McCulloch K.J."/>
            <person name="Mathew T."/>
            <person name="Morton B."/>
            <person name="Muzny D.M."/>
            <person name="Neunemann D."/>
            <person name="Ongeri F."/>
            <person name="Pauchet Y."/>
            <person name="Pu L.L."/>
            <person name="Pyrousis I."/>
            <person name="Rao X.J."/>
            <person name="Redding A."/>
            <person name="Roesel C."/>
            <person name="Sanchez-Gracia A."/>
            <person name="Schaack S."/>
            <person name="Shukla A."/>
            <person name="Tetreau G."/>
            <person name="Wang Y."/>
            <person name="Xiong G.H."/>
            <person name="Traut W."/>
            <person name="Walsh T.K."/>
            <person name="Worley K.C."/>
            <person name="Wu D."/>
            <person name="Wu W."/>
            <person name="Wu Y.Q."/>
            <person name="Zhang X."/>
            <person name="Zou Z."/>
            <person name="Zucker H."/>
            <person name="Briscoe A.D."/>
            <person name="Burmester T."/>
            <person name="Clem R.J."/>
            <person name="Feyereisen R."/>
            <person name="Grimmelikhuijzen C.J.P."/>
            <person name="Hamodrakas S.J."/>
            <person name="Hansson B.S."/>
            <person name="Huguet E."/>
            <person name="Jermiin L.S."/>
            <person name="Lan Q."/>
            <person name="Lehman H.K."/>
            <person name="Lorenzen M."/>
            <person name="Merzendorfer H."/>
            <person name="Michalopoulos I."/>
            <person name="Morton D.B."/>
            <person name="Muthukrishnan S."/>
            <person name="Oakeshott J.G."/>
            <person name="Palmer W."/>
            <person name="Park Y."/>
            <person name="Passarelli A.L."/>
            <person name="Rozas J."/>
            <person name="Schwartz L.M."/>
            <person name="Smith W."/>
            <person name="Southgate A."/>
            <person name="Vilcinskas A."/>
            <person name="Vogt R."/>
            <person name="Wang P."/>
            <person name="Werren J."/>
            <person name="Yu X.Q."/>
            <person name="Zhou J.J."/>
            <person name="Brown S.J."/>
            <person name="Scherer S.E."/>
            <person name="Richards S."/>
            <person name="Blissard G.W."/>
        </authorList>
    </citation>
    <scope>NUCLEOTIDE SEQUENCE</scope>
</reference>
<dbReference type="AlphaFoldDB" id="A0A921Z440"/>
<accession>A0A921Z440</accession>
<dbReference type="CDD" id="cd23992">
    <property type="entry name" value="PBP_GOBP"/>
    <property type="match status" value="1"/>
</dbReference>
<proteinExistence type="inferred from homology"/>
<reference evidence="5" key="2">
    <citation type="submission" date="2020-12" db="EMBL/GenBank/DDBJ databases">
        <authorList>
            <person name="Kanost M."/>
        </authorList>
    </citation>
    <scope>NUCLEOTIDE SEQUENCE</scope>
</reference>
<evidence type="ECO:0000256" key="3">
    <source>
        <dbReference type="PIRSR" id="PIRSR015604-1"/>
    </source>
</evidence>
<dbReference type="GO" id="GO:0005549">
    <property type="term" value="F:odorant binding"/>
    <property type="evidence" value="ECO:0007669"/>
    <property type="project" value="InterPro"/>
</dbReference>
<evidence type="ECO:0000256" key="1">
    <source>
        <dbReference type="ARBA" id="ARBA00008098"/>
    </source>
</evidence>
<dbReference type="InterPro" id="IPR006072">
    <property type="entry name" value="Odorant/phero-bd_Lep"/>
</dbReference>
<dbReference type="SMART" id="SM00708">
    <property type="entry name" value="PhBP"/>
    <property type="match status" value="1"/>
</dbReference>
<protein>
    <submittedName>
        <fullName evidence="5">Uncharacterized protein</fullName>
    </submittedName>
</protein>
<dbReference type="SUPFAM" id="SSF47565">
    <property type="entry name" value="Insect pheromone/odorant-binding proteins"/>
    <property type="match status" value="1"/>
</dbReference>
<feature type="disulfide bond" evidence="3">
    <location>
        <begin position="116"/>
        <end position="136"/>
    </location>
</feature>
<feature type="disulfide bond" evidence="3">
    <location>
        <begin position="69"/>
        <end position="127"/>
    </location>
</feature>
<feature type="disulfide bond" evidence="3">
    <location>
        <begin position="38"/>
        <end position="73"/>
    </location>
</feature>
<evidence type="ECO:0000256" key="2">
    <source>
        <dbReference type="ARBA" id="ARBA00022448"/>
    </source>
</evidence>
<organism evidence="5 6">
    <name type="scientific">Manduca sexta</name>
    <name type="common">Tobacco hawkmoth</name>
    <name type="synonym">Tobacco hornworm</name>
    <dbReference type="NCBI Taxonomy" id="7130"/>
    <lineage>
        <taxon>Eukaryota</taxon>
        <taxon>Metazoa</taxon>
        <taxon>Ecdysozoa</taxon>
        <taxon>Arthropoda</taxon>
        <taxon>Hexapoda</taxon>
        <taxon>Insecta</taxon>
        <taxon>Pterygota</taxon>
        <taxon>Neoptera</taxon>
        <taxon>Endopterygota</taxon>
        <taxon>Lepidoptera</taxon>
        <taxon>Glossata</taxon>
        <taxon>Ditrysia</taxon>
        <taxon>Bombycoidea</taxon>
        <taxon>Sphingidae</taxon>
        <taxon>Sphinginae</taxon>
        <taxon>Sphingini</taxon>
        <taxon>Manduca</taxon>
    </lineage>
</organism>
<evidence type="ECO:0000313" key="6">
    <source>
        <dbReference type="Proteomes" id="UP000791440"/>
    </source>
</evidence>
<feature type="chain" id="PRO_5037967124" evidence="4">
    <location>
        <begin position="20"/>
        <end position="161"/>
    </location>
</feature>
<keyword evidence="2" id="KW-0813">Transport</keyword>
<dbReference type="PIRSF" id="PIRSF015604">
    <property type="entry name" value="Odorant/phero_bd"/>
    <property type="match status" value="1"/>
</dbReference>
<feature type="signal peptide" evidence="4">
    <location>
        <begin position="1"/>
        <end position="19"/>
    </location>
</feature>
<gene>
    <name evidence="5" type="ORF">O3G_MSEX006855</name>
</gene>
<keyword evidence="6" id="KW-1185">Reference proteome</keyword>
<dbReference type="InterPro" id="IPR036728">
    <property type="entry name" value="PBP_GOBP_sf"/>
</dbReference>
<evidence type="ECO:0000256" key="4">
    <source>
        <dbReference type="SAM" id="SignalP"/>
    </source>
</evidence>
<comment type="similarity">
    <text evidence="1">Belongs to the PBP/GOBP family.</text>
</comment>
<dbReference type="EMBL" id="JH668396">
    <property type="protein sequence ID" value="KAG6450959.1"/>
    <property type="molecule type" value="Genomic_DNA"/>
</dbReference>
<evidence type="ECO:0000313" key="5">
    <source>
        <dbReference type="EMBL" id="KAG6450959.1"/>
    </source>
</evidence>
<dbReference type="Proteomes" id="UP000791440">
    <property type="component" value="Unassembled WGS sequence"/>
</dbReference>
<dbReference type="Gene3D" id="1.10.238.20">
    <property type="entry name" value="Pheromone/general odorant binding protein domain"/>
    <property type="match status" value="1"/>
</dbReference>
<name>A0A921Z440_MANSE</name>
<dbReference type="OrthoDB" id="7413278at2759"/>